<feature type="domain" description="Major facilitator superfamily (MFS) profile" evidence="5">
    <location>
        <begin position="205"/>
        <end position="401"/>
    </location>
</feature>
<dbReference type="SUPFAM" id="SSF103473">
    <property type="entry name" value="MFS general substrate transporter"/>
    <property type="match status" value="1"/>
</dbReference>
<evidence type="ECO:0000256" key="3">
    <source>
        <dbReference type="ARBA" id="ARBA00023136"/>
    </source>
</evidence>
<keyword evidence="2 4" id="KW-1133">Transmembrane helix</keyword>
<dbReference type="InterPro" id="IPR020846">
    <property type="entry name" value="MFS_dom"/>
</dbReference>
<feature type="transmembrane region" description="Helical" evidence="4">
    <location>
        <begin position="180"/>
        <end position="201"/>
    </location>
</feature>
<evidence type="ECO:0000313" key="6">
    <source>
        <dbReference type="EMBL" id="GJD57812.1"/>
    </source>
</evidence>
<feature type="transmembrane region" description="Helical" evidence="4">
    <location>
        <begin position="254"/>
        <end position="272"/>
    </location>
</feature>
<dbReference type="EMBL" id="BPQI01000121">
    <property type="protein sequence ID" value="GJD57812.1"/>
    <property type="molecule type" value="Genomic_DNA"/>
</dbReference>
<keyword evidence="3 4" id="KW-0472">Membrane</keyword>
<feature type="transmembrane region" description="Helical" evidence="4">
    <location>
        <begin position="284"/>
        <end position="302"/>
    </location>
</feature>
<dbReference type="InterPro" id="IPR036259">
    <property type="entry name" value="MFS_trans_sf"/>
</dbReference>
<dbReference type="Gene3D" id="1.20.1250.20">
    <property type="entry name" value="MFS general substrate transporter like domains"/>
    <property type="match status" value="2"/>
</dbReference>
<comment type="subcellular location">
    <subcellularLocation>
        <location evidence="4">Cell inner membrane</location>
        <topology evidence="4">Multi-pass membrane protein</topology>
    </subcellularLocation>
</comment>
<dbReference type="Proteomes" id="UP001055303">
    <property type="component" value="Unassembled WGS sequence"/>
</dbReference>
<feature type="transmembrane region" description="Helical" evidence="4">
    <location>
        <begin position="86"/>
        <end position="107"/>
    </location>
</feature>
<dbReference type="GO" id="GO:0005886">
    <property type="term" value="C:plasma membrane"/>
    <property type="evidence" value="ECO:0007669"/>
    <property type="project" value="UniProtKB-SubCell"/>
</dbReference>
<keyword evidence="9" id="KW-1185">Reference proteome</keyword>
<feature type="transmembrane region" description="Helical" evidence="4">
    <location>
        <begin position="12"/>
        <end position="38"/>
    </location>
</feature>
<dbReference type="PANTHER" id="PTHR23531">
    <property type="entry name" value="QUINOLENE RESISTANCE PROTEIN NORA"/>
    <property type="match status" value="1"/>
</dbReference>
<dbReference type="NCBIfam" id="NF009048">
    <property type="entry name" value="PRK12382.1"/>
    <property type="match status" value="1"/>
</dbReference>
<keyword evidence="4" id="KW-0997">Cell inner membrane</keyword>
<dbReference type="InterPro" id="IPR037541">
    <property type="entry name" value="MFS_YfcJ"/>
</dbReference>
<comment type="similarity">
    <text evidence="4">Belongs to the major facilitator superfamily. YfcJ family.</text>
</comment>
<evidence type="ECO:0000313" key="8">
    <source>
        <dbReference type="Proteomes" id="UP000401717"/>
    </source>
</evidence>
<dbReference type="PROSITE" id="PS50850">
    <property type="entry name" value="MFS"/>
    <property type="match status" value="1"/>
</dbReference>
<dbReference type="GO" id="GO:0022857">
    <property type="term" value="F:transmembrane transporter activity"/>
    <property type="evidence" value="ECO:0007669"/>
    <property type="project" value="UniProtKB-UniRule"/>
</dbReference>
<protein>
    <recommendedName>
        <fullName evidence="4">Uncharacterized MFS-type transporter IFDJLNFL_3725</fullName>
    </recommendedName>
</protein>
<dbReference type="AlphaFoldDB" id="A0A564FRR1"/>
<feature type="transmembrane region" description="Helical" evidence="4">
    <location>
        <begin position="308"/>
        <end position="331"/>
    </location>
</feature>
<reference evidence="6" key="3">
    <citation type="submission" date="2021-08" db="EMBL/GenBank/DDBJ databases">
        <authorList>
            <person name="Tani A."/>
            <person name="Ola A."/>
            <person name="Ogura Y."/>
            <person name="Katsura K."/>
            <person name="Hayashi T."/>
        </authorList>
    </citation>
    <scope>NUCLEOTIDE SEQUENCE</scope>
    <source>
        <strain evidence="6">DSM 22415</strain>
    </source>
</reference>
<dbReference type="NCBIfam" id="NF003477">
    <property type="entry name" value="PRK05122.1"/>
    <property type="match status" value="1"/>
</dbReference>
<gene>
    <name evidence="6" type="primary">yfcJ</name>
    <name evidence="6" type="ORF">IFDJLNFL_3725</name>
    <name evidence="7" type="ORF">MTDSW087_00175</name>
</gene>
<accession>A0A564FRR1</accession>
<keyword evidence="1 4" id="KW-0812">Transmembrane</keyword>
<dbReference type="InterPro" id="IPR011701">
    <property type="entry name" value="MFS"/>
</dbReference>
<proteinExistence type="inferred from homology"/>
<feature type="transmembrane region" description="Helical" evidence="4">
    <location>
        <begin position="370"/>
        <end position="392"/>
    </location>
</feature>
<keyword evidence="4" id="KW-1003">Cell membrane</keyword>
<reference evidence="7 8" key="1">
    <citation type="submission" date="2019-06" db="EMBL/GenBank/DDBJ databases">
        <authorList>
            <person name="Rodrigo-Torres L."/>
            <person name="Arahal R. D."/>
            <person name="Lucena T."/>
        </authorList>
    </citation>
    <scope>NUCLEOTIDE SEQUENCE [LARGE SCALE GENOMIC DNA]</scope>
    <source>
        <strain evidence="7 8">SW08-7</strain>
    </source>
</reference>
<dbReference type="EMBL" id="CABFVH010000001">
    <property type="protein sequence ID" value="VUF10508.1"/>
    <property type="molecule type" value="Genomic_DNA"/>
</dbReference>
<evidence type="ECO:0000256" key="2">
    <source>
        <dbReference type="ARBA" id="ARBA00022989"/>
    </source>
</evidence>
<dbReference type="OrthoDB" id="322544at2"/>
<dbReference type="Proteomes" id="UP000401717">
    <property type="component" value="Unassembled WGS sequence"/>
</dbReference>
<evidence type="ECO:0000256" key="4">
    <source>
        <dbReference type="HAMAP-Rule" id="MF_02091"/>
    </source>
</evidence>
<feature type="transmembrane region" description="Helical" evidence="4">
    <location>
        <begin position="221"/>
        <end position="248"/>
    </location>
</feature>
<dbReference type="InterPro" id="IPR052714">
    <property type="entry name" value="MFS_Exporter"/>
</dbReference>
<dbReference type="HAMAP" id="MF_02091">
    <property type="entry name" value="MFS_YfcJ"/>
    <property type="match status" value="1"/>
</dbReference>
<feature type="transmembrane region" description="Helical" evidence="4">
    <location>
        <begin position="50"/>
        <end position="74"/>
    </location>
</feature>
<evidence type="ECO:0000259" key="5">
    <source>
        <dbReference type="PROSITE" id="PS50850"/>
    </source>
</evidence>
<feature type="transmembrane region" description="Helical" evidence="4">
    <location>
        <begin position="152"/>
        <end position="174"/>
    </location>
</feature>
<dbReference type="CDD" id="cd17489">
    <property type="entry name" value="MFS_YfcJ_like"/>
    <property type="match status" value="1"/>
</dbReference>
<dbReference type="RefSeq" id="WP_144758837.1">
    <property type="nucleotide sequence ID" value="NZ_BPQI01000121.1"/>
</dbReference>
<organism evidence="7 8">
    <name type="scientific">Methylobacterium dankookense</name>
    <dbReference type="NCBI Taxonomy" id="560405"/>
    <lineage>
        <taxon>Bacteria</taxon>
        <taxon>Pseudomonadati</taxon>
        <taxon>Pseudomonadota</taxon>
        <taxon>Alphaproteobacteria</taxon>
        <taxon>Hyphomicrobiales</taxon>
        <taxon>Methylobacteriaceae</taxon>
        <taxon>Methylobacterium</taxon>
    </lineage>
</organism>
<evidence type="ECO:0000256" key="1">
    <source>
        <dbReference type="ARBA" id="ARBA00022692"/>
    </source>
</evidence>
<reference evidence="6" key="2">
    <citation type="journal article" date="2021" name="Front. Microbiol.">
        <title>Comprehensive Comparative Genomics and Phenotyping of Methylobacterium Species.</title>
        <authorList>
            <person name="Alessa O."/>
            <person name="Ogura Y."/>
            <person name="Fujitani Y."/>
            <person name="Takami H."/>
            <person name="Hayashi T."/>
            <person name="Sahin N."/>
            <person name="Tani A."/>
        </authorList>
    </citation>
    <scope>NUCLEOTIDE SEQUENCE</scope>
    <source>
        <strain evidence="6">DSM 22415</strain>
    </source>
</reference>
<name>A0A564FRR1_9HYPH</name>
<dbReference type="Pfam" id="PF07690">
    <property type="entry name" value="MFS_1"/>
    <property type="match status" value="1"/>
</dbReference>
<sequence length="401" mass="39596">MPSALAPASPATATTVAAALMPLLGVVFVAFLVIGIALPVLPLHVHDGLGLGPFMVGLVTGCQFAASLVARFWSGGMSDARGPKRAVTVGLAAASVAGALYLASLAFVGAPSISAGILLAGRAVLGGAESFIITGATTWGLARAGTSNAGKVIAWTGMAMFSAFAAGAPLGTALYASGGFAAVAGATVLAPLATLLLIMPVRGATPANRTAPSFLSVLDRIWLPGVAAALSSIGFGALITFSALLFSAHDWQPVWLAFTAYAVALIAARLLFGHLPDRHGGARVALACVLIEAAGLVLMGTASSVTVAATGAALTGFGYALVFPGFGVEAVRRAPPESRGTAMGAYTACLDLALGIAGPALGLVAGHAGLGAVFLTSAIPVACAAGIALLLMRSKTVTNQP</sequence>
<evidence type="ECO:0000313" key="9">
    <source>
        <dbReference type="Proteomes" id="UP001055303"/>
    </source>
</evidence>
<feature type="transmembrane region" description="Helical" evidence="4">
    <location>
        <begin position="343"/>
        <end position="364"/>
    </location>
</feature>
<keyword evidence="4" id="KW-0813">Transport</keyword>
<dbReference type="PANTHER" id="PTHR23531:SF1">
    <property type="entry name" value="QUINOLENE RESISTANCE PROTEIN NORA"/>
    <property type="match status" value="1"/>
</dbReference>
<feature type="transmembrane region" description="Helical" evidence="4">
    <location>
        <begin position="113"/>
        <end position="140"/>
    </location>
</feature>
<evidence type="ECO:0000313" key="7">
    <source>
        <dbReference type="EMBL" id="VUF10508.1"/>
    </source>
</evidence>